<evidence type="ECO:0000256" key="2">
    <source>
        <dbReference type="ARBA" id="ARBA00023157"/>
    </source>
</evidence>
<feature type="signal peptide" evidence="3">
    <location>
        <begin position="1"/>
        <end position="24"/>
    </location>
</feature>
<dbReference type="InterPro" id="IPR012334">
    <property type="entry name" value="Pectin_lyas_fold"/>
</dbReference>
<dbReference type="InterPro" id="IPR011050">
    <property type="entry name" value="Pectin_lyase_fold/virulence"/>
</dbReference>
<reference evidence="5" key="1">
    <citation type="submission" date="2021-03" db="EMBL/GenBank/DDBJ databases">
        <title>Acanthopleuribacteraceae sp. M133.</title>
        <authorList>
            <person name="Wang G."/>
        </authorList>
    </citation>
    <scope>NUCLEOTIDE SEQUENCE</scope>
    <source>
        <strain evidence="5">M133</strain>
    </source>
</reference>
<evidence type="ECO:0000313" key="5">
    <source>
        <dbReference type="EMBL" id="QTD48339.1"/>
    </source>
</evidence>
<evidence type="ECO:0000313" key="6">
    <source>
        <dbReference type="Proteomes" id="UP000663929"/>
    </source>
</evidence>
<dbReference type="SUPFAM" id="SSF49899">
    <property type="entry name" value="Concanavalin A-like lectins/glucanases"/>
    <property type="match status" value="1"/>
</dbReference>
<dbReference type="EMBL" id="CP071793">
    <property type="protein sequence ID" value="QTD48339.1"/>
    <property type="molecule type" value="Genomic_DNA"/>
</dbReference>
<evidence type="ECO:0000256" key="1">
    <source>
        <dbReference type="ARBA" id="ARBA00022729"/>
    </source>
</evidence>
<sequence length="498" mass="53664">MKRSYLTSLLVCFAIAAFPTISLAGLSDGLVGHWEFEDNFEDSSSENNDGAAMNGATFTHGKLGRGLSLDGQNDMVRVPYDVSLAPGEGDFSVSAWFLPDATGQTKMRIVDSRGSGTSGETVGWQIIIRQTTSGDGFYFQATGLDDASTNMRISDGRGKNYPYGEWYHVAMVYNADWEARLYINGRLDSIIDVYGSYGDLTSGLPLAIGGALAYEGVEDQQLPNGGAHNTFKGRIDEVRVYDRAIAEDEVDKLYLEGGTGPFIVRDLTLHVPDDHATIQDAFDYLNERTIQGAAIATIQVEDGTYTNYDTIDVTHPQGKQIYLLGNTSDASQVEITFNENHNGVRLKDGRDLGKLDGFTLKGTNHTGNGLEVLWKSSLTCGPQMVVQDFDKGLRAVNSSFVFADHLVSKSNGSHGLVCDSGSSLVARYVTTEDNGGHGLTTSYGSTTLFDHSTSKDNTGYGINAVFNGTVRALTTTLTNNTAGATNEDGVSAISWTQP</sequence>
<dbReference type="KEGG" id="scor:J3U87_22395"/>
<proteinExistence type="predicted"/>
<dbReference type="SUPFAM" id="SSF51126">
    <property type="entry name" value="Pectin lyase-like"/>
    <property type="match status" value="1"/>
</dbReference>
<dbReference type="SMART" id="SM00560">
    <property type="entry name" value="LamGL"/>
    <property type="match status" value="1"/>
</dbReference>
<dbReference type="Pfam" id="PF13385">
    <property type="entry name" value="Laminin_G_3"/>
    <property type="match status" value="1"/>
</dbReference>
<keyword evidence="6" id="KW-1185">Reference proteome</keyword>
<keyword evidence="2" id="KW-1015">Disulfide bond</keyword>
<feature type="domain" description="LamG-like jellyroll fold" evidence="4">
    <location>
        <begin position="89"/>
        <end position="248"/>
    </location>
</feature>
<dbReference type="Gene3D" id="2.60.120.200">
    <property type="match status" value="1"/>
</dbReference>
<gene>
    <name evidence="5" type="ORF">J3U87_22395</name>
</gene>
<feature type="chain" id="PRO_5035198468" evidence="3">
    <location>
        <begin position="25"/>
        <end position="498"/>
    </location>
</feature>
<evidence type="ECO:0000256" key="3">
    <source>
        <dbReference type="SAM" id="SignalP"/>
    </source>
</evidence>
<evidence type="ECO:0000259" key="4">
    <source>
        <dbReference type="SMART" id="SM00560"/>
    </source>
</evidence>
<accession>A0A8A4TE15</accession>
<organism evidence="5 6">
    <name type="scientific">Sulfidibacter corallicola</name>
    <dbReference type="NCBI Taxonomy" id="2818388"/>
    <lineage>
        <taxon>Bacteria</taxon>
        <taxon>Pseudomonadati</taxon>
        <taxon>Acidobacteriota</taxon>
        <taxon>Holophagae</taxon>
        <taxon>Acanthopleuribacterales</taxon>
        <taxon>Acanthopleuribacteraceae</taxon>
        <taxon>Sulfidibacter</taxon>
    </lineage>
</organism>
<dbReference type="AlphaFoldDB" id="A0A8A4TE15"/>
<name>A0A8A4TE15_SULCO</name>
<dbReference type="Proteomes" id="UP000663929">
    <property type="component" value="Chromosome"/>
</dbReference>
<dbReference type="InterPro" id="IPR013320">
    <property type="entry name" value="ConA-like_dom_sf"/>
</dbReference>
<dbReference type="InterPro" id="IPR006558">
    <property type="entry name" value="LamG-like"/>
</dbReference>
<dbReference type="Gene3D" id="2.160.20.10">
    <property type="entry name" value="Single-stranded right-handed beta-helix, Pectin lyase-like"/>
    <property type="match status" value="1"/>
</dbReference>
<dbReference type="RefSeq" id="WP_237377993.1">
    <property type="nucleotide sequence ID" value="NZ_CP071793.1"/>
</dbReference>
<keyword evidence="1 3" id="KW-0732">Signal</keyword>
<protein>
    <submittedName>
        <fullName evidence="5">LamG domain-containing protein</fullName>
    </submittedName>
</protein>